<dbReference type="SUPFAM" id="SSF52540">
    <property type="entry name" value="P-loop containing nucleoside triphosphate hydrolases"/>
    <property type="match status" value="1"/>
</dbReference>
<evidence type="ECO:0000256" key="2">
    <source>
        <dbReference type="ARBA" id="ARBA00022448"/>
    </source>
</evidence>
<comment type="caution">
    <text evidence="8">The sequence shown here is derived from an EMBL/GenBank/DDBJ whole genome shotgun (WGS) entry which is preliminary data.</text>
</comment>
<dbReference type="CDD" id="cd03214">
    <property type="entry name" value="ABC_Iron-Siderophores_B12_Hemin"/>
    <property type="match status" value="1"/>
</dbReference>
<keyword evidence="3" id="KW-0547">Nucleotide-binding</keyword>
<dbReference type="OrthoDB" id="5292475at2"/>
<dbReference type="SMART" id="SM00382">
    <property type="entry name" value="AAA"/>
    <property type="match status" value="1"/>
</dbReference>
<dbReference type="GO" id="GO:0005524">
    <property type="term" value="F:ATP binding"/>
    <property type="evidence" value="ECO:0007669"/>
    <property type="project" value="UniProtKB-KW"/>
</dbReference>
<gene>
    <name evidence="8" type="ORF">BOW51_09020</name>
</gene>
<comment type="similarity">
    <text evidence="1">Belongs to the ABC transporter superfamily.</text>
</comment>
<dbReference type="InterPro" id="IPR003439">
    <property type="entry name" value="ABC_transporter-like_ATP-bd"/>
</dbReference>
<evidence type="ECO:0000313" key="8">
    <source>
        <dbReference type="EMBL" id="OOZ36055.1"/>
    </source>
</evidence>
<protein>
    <recommendedName>
        <fullName evidence="7">ABC transporter domain-containing protein</fullName>
    </recommendedName>
</protein>
<evidence type="ECO:0000256" key="6">
    <source>
        <dbReference type="ARBA" id="ARBA00037066"/>
    </source>
</evidence>
<dbReference type="InterPro" id="IPR017871">
    <property type="entry name" value="ABC_transporter-like_CS"/>
</dbReference>
<comment type="function">
    <text evidence="6">Part of the ABC transporter complex HmuTUV involved in hemin import. Responsible for energy coupling to the transport system.</text>
</comment>
<dbReference type="PROSITE" id="PS50893">
    <property type="entry name" value="ABC_TRANSPORTER_2"/>
    <property type="match status" value="1"/>
</dbReference>
<dbReference type="Gene3D" id="3.40.50.300">
    <property type="entry name" value="P-loop containing nucleotide triphosphate hydrolases"/>
    <property type="match status" value="1"/>
</dbReference>
<evidence type="ECO:0000256" key="3">
    <source>
        <dbReference type="ARBA" id="ARBA00022741"/>
    </source>
</evidence>
<keyword evidence="5" id="KW-1278">Translocase</keyword>
<dbReference type="EMBL" id="MPRJ01000057">
    <property type="protein sequence ID" value="OOZ36055.1"/>
    <property type="molecule type" value="Genomic_DNA"/>
</dbReference>
<keyword evidence="9" id="KW-1185">Reference proteome</keyword>
<dbReference type="PANTHER" id="PTHR42794">
    <property type="entry name" value="HEMIN IMPORT ATP-BINDING PROTEIN HMUV"/>
    <property type="match status" value="1"/>
</dbReference>
<feature type="domain" description="ABC transporter" evidence="7">
    <location>
        <begin position="4"/>
        <end position="239"/>
    </location>
</feature>
<dbReference type="InterPro" id="IPR003593">
    <property type="entry name" value="AAA+_ATPase"/>
</dbReference>
<dbReference type="InterPro" id="IPR027417">
    <property type="entry name" value="P-loop_NTPase"/>
</dbReference>
<dbReference type="RefSeq" id="WP_078487687.1">
    <property type="nucleotide sequence ID" value="NZ_MPRJ01000057.1"/>
</dbReference>
<dbReference type="Proteomes" id="UP000190896">
    <property type="component" value="Unassembled WGS sequence"/>
</dbReference>
<evidence type="ECO:0000256" key="5">
    <source>
        <dbReference type="ARBA" id="ARBA00022967"/>
    </source>
</evidence>
<keyword evidence="2" id="KW-0813">Transport</keyword>
<dbReference type="AlphaFoldDB" id="A0A1T2KT82"/>
<accession>A0A1T2KT82</accession>
<proteinExistence type="inferred from homology"/>
<dbReference type="Pfam" id="PF00005">
    <property type="entry name" value="ABC_tran"/>
    <property type="match status" value="1"/>
</dbReference>
<keyword evidence="4" id="KW-0067">ATP-binding</keyword>
<name>A0A1T2KT82_9GAMM</name>
<evidence type="ECO:0000256" key="4">
    <source>
        <dbReference type="ARBA" id="ARBA00022840"/>
    </source>
</evidence>
<dbReference type="FunFam" id="3.40.50.300:FF:000134">
    <property type="entry name" value="Iron-enterobactin ABC transporter ATP-binding protein"/>
    <property type="match status" value="1"/>
</dbReference>
<sequence>MNRLMGTGLSMEIAQHKILQETDIQLAPGELLGLIGPNGAGKSTLLRGLAGLLDLSAGDVTLDERDLQSYHPDVRARKIAYLAQNGEAHWPIKVQRLVELGRTPHLSAWQRPGGTDEEIVHNAMRATDTWTLRDRIFSTLSGGERMRALIARALAVEPEIILADEPVAALDLAHQLDVMELLLDHCRAGGSAIVVLHDLPLAAHYCNRLQLLDKGRTIAVGVPSEVLTQENLHQVYNLVPRSESFSSDIFTLPWTTSRSQGGTGHE</sequence>
<evidence type="ECO:0000259" key="7">
    <source>
        <dbReference type="PROSITE" id="PS50893"/>
    </source>
</evidence>
<reference evidence="8 9" key="1">
    <citation type="submission" date="2016-11" db="EMBL/GenBank/DDBJ databases">
        <title>Mixed transmission modes and dynamic genome evolution in an obligate animal-bacterial symbiosis.</title>
        <authorList>
            <person name="Russell S.L."/>
            <person name="Corbett-Detig R.B."/>
            <person name="Cavanaugh C.M."/>
        </authorList>
    </citation>
    <scope>NUCLEOTIDE SEQUENCE [LARGE SCALE GENOMIC DNA]</scope>
    <source>
        <strain evidence="8">Se-Cadez</strain>
    </source>
</reference>
<evidence type="ECO:0000256" key="1">
    <source>
        <dbReference type="ARBA" id="ARBA00005417"/>
    </source>
</evidence>
<dbReference type="PANTHER" id="PTHR42794:SF1">
    <property type="entry name" value="HEMIN IMPORT ATP-BINDING PROTEIN HMUV"/>
    <property type="match status" value="1"/>
</dbReference>
<dbReference type="PROSITE" id="PS00211">
    <property type="entry name" value="ABC_TRANSPORTER_1"/>
    <property type="match status" value="1"/>
</dbReference>
<evidence type="ECO:0000313" key="9">
    <source>
        <dbReference type="Proteomes" id="UP000190896"/>
    </source>
</evidence>
<dbReference type="GO" id="GO:0016887">
    <property type="term" value="F:ATP hydrolysis activity"/>
    <property type="evidence" value="ECO:0007669"/>
    <property type="project" value="InterPro"/>
</dbReference>
<organism evidence="8 9">
    <name type="scientific">Solemya velesiana gill symbiont</name>
    <dbReference type="NCBI Taxonomy" id="1918948"/>
    <lineage>
        <taxon>Bacteria</taxon>
        <taxon>Pseudomonadati</taxon>
        <taxon>Pseudomonadota</taxon>
        <taxon>Gammaproteobacteria</taxon>
        <taxon>sulfur-oxidizing symbionts</taxon>
    </lineage>
</organism>